<comment type="function">
    <text evidence="3">Positive regulator of sigma-B activity. Non-phosphorylated RsbV binds to RsbW, preventing its association with sigma-B. When phosphorylated, releases RsbW, which is then free to complex with and inactivate sigma-B.</text>
</comment>
<dbReference type="Gene3D" id="3.30.750.24">
    <property type="entry name" value="STAS domain"/>
    <property type="match status" value="1"/>
</dbReference>
<dbReference type="CDD" id="cd07043">
    <property type="entry name" value="STAS_anti-anti-sigma_factors"/>
    <property type="match status" value="1"/>
</dbReference>
<dbReference type="SUPFAM" id="SSF52091">
    <property type="entry name" value="SpoIIaa-like"/>
    <property type="match status" value="1"/>
</dbReference>
<feature type="domain" description="STAS" evidence="5">
    <location>
        <begin position="3"/>
        <end position="108"/>
    </location>
</feature>
<dbReference type="EMBL" id="CP147404">
    <property type="protein sequence ID" value="WXB93522.1"/>
    <property type="molecule type" value="Genomic_DNA"/>
</dbReference>
<dbReference type="NCBIfam" id="TIGR00377">
    <property type="entry name" value="ant_ant_sig"/>
    <property type="match status" value="1"/>
</dbReference>
<evidence type="ECO:0000256" key="1">
    <source>
        <dbReference type="ARBA" id="ARBA00009013"/>
    </source>
</evidence>
<dbReference type="InterPro" id="IPR036513">
    <property type="entry name" value="STAS_dom_sf"/>
</dbReference>
<sequence>MNITINVEEMDELTKVYIAGELDVYTAPELQEAVFPHAKSNQTLIIDLTEVTYLDSTGLGIFVGLFKSLNAKNGTLQLVGLSGRLKRLFDITGLSDIMNIHSEVEGGV</sequence>
<dbReference type="PANTHER" id="PTHR33495">
    <property type="entry name" value="ANTI-SIGMA FACTOR ANTAGONIST TM_1081-RELATED-RELATED"/>
    <property type="match status" value="1"/>
</dbReference>
<evidence type="ECO:0000256" key="4">
    <source>
        <dbReference type="RuleBase" id="RU003749"/>
    </source>
</evidence>
<name>A0ABZ2N725_9BACI</name>
<proteinExistence type="inferred from homology"/>
<dbReference type="PROSITE" id="PS50801">
    <property type="entry name" value="STAS"/>
    <property type="match status" value="1"/>
</dbReference>
<keyword evidence="7" id="KW-1185">Reference proteome</keyword>
<dbReference type="RefSeq" id="WP_338752880.1">
    <property type="nucleotide sequence ID" value="NZ_CP147404.1"/>
</dbReference>
<accession>A0ABZ2N725</accession>
<evidence type="ECO:0000313" key="6">
    <source>
        <dbReference type="EMBL" id="WXB93522.1"/>
    </source>
</evidence>
<dbReference type="Proteomes" id="UP001387364">
    <property type="component" value="Chromosome"/>
</dbReference>
<dbReference type="InterPro" id="IPR003658">
    <property type="entry name" value="Anti-sigma_ant"/>
</dbReference>
<reference evidence="6 7" key="1">
    <citation type="submission" date="2024-02" db="EMBL/GenBank/DDBJ databases">
        <title>Seven novel Bacillus-like species.</title>
        <authorList>
            <person name="Liu G."/>
        </authorList>
    </citation>
    <scope>NUCLEOTIDE SEQUENCE [LARGE SCALE GENOMIC DNA]</scope>
    <source>
        <strain evidence="6 7">FJAT-52991</strain>
    </source>
</reference>
<keyword evidence="2" id="KW-0597">Phosphoprotein</keyword>
<dbReference type="Pfam" id="PF01740">
    <property type="entry name" value="STAS"/>
    <property type="match status" value="1"/>
</dbReference>
<protein>
    <recommendedName>
        <fullName evidence="4">Anti-sigma factor antagonist</fullName>
    </recommendedName>
</protein>
<organism evidence="6 7">
    <name type="scientific">Bacillus kandeliae</name>
    <dbReference type="NCBI Taxonomy" id="3129297"/>
    <lineage>
        <taxon>Bacteria</taxon>
        <taxon>Bacillati</taxon>
        <taxon>Bacillota</taxon>
        <taxon>Bacilli</taxon>
        <taxon>Bacillales</taxon>
        <taxon>Bacillaceae</taxon>
        <taxon>Bacillus</taxon>
    </lineage>
</organism>
<dbReference type="PANTHER" id="PTHR33495:SF9">
    <property type="entry name" value="ANTI-SIGMA-B FACTOR ANTAGONIST"/>
    <property type="match status" value="1"/>
</dbReference>
<evidence type="ECO:0000256" key="2">
    <source>
        <dbReference type="ARBA" id="ARBA00022553"/>
    </source>
</evidence>
<evidence type="ECO:0000256" key="3">
    <source>
        <dbReference type="ARBA" id="ARBA00024670"/>
    </source>
</evidence>
<comment type="similarity">
    <text evidence="1 4">Belongs to the anti-sigma-factor antagonist family.</text>
</comment>
<gene>
    <name evidence="6" type="ORF">WDJ61_02305</name>
</gene>
<evidence type="ECO:0000313" key="7">
    <source>
        <dbReference type="Proteomes" id="UP001387364"/>
    </source>
</evidence>
<evidence type="ECO:0000259" key="5">
    <source>
        <dbReference type="PROSITE" id="PS50801"/>
    </source>
</evidence>
<dbReference type="InterPro" id="IPR002645">
    <property type="entry name" value="STAS_dom"/>
</dbReference>